<dbReference type="EMBL" id="JARH01001046">
    <property type="protein sequence ID" value="EXF73814.1"/>
    <property type="molecule type" value="Genomic_DNA"/>
</dbReference>
<keyword evidence="2" id="KW-1185">Reference proteome</keyword>
<proteinExistence type="predicted"/>
<name>A0A010R7Z7_9PEZI</name>
<dbReference type="Proteomes" id="UP000020467">
    <property type="component" value="Unassembled WGS sequence"/>
</dbReference>
<organism evidence="1 2">
    <name type="scientific">Colletotrichum fioriniae PJ7</name>
    <dbReference type="NCBI Taxonomy" id="1445577"/>
    <lineage>
        <taxon>Eukaryota</taxon>
        <taxon>Fungi</taxon>
        <taxon>Dikarya</taxon>
        <taxon>Ascomycota</taxon>
        <taxon>Pezizomycotina</taxon>
        <taxon>Sordariomycetes</taxon>
        <taxon>Hypocreomycetidae</taxon>
        <taxon>Glomerellales</taxon>
        <taxon>Glomerellaceae</taxon>
        <taxon>Colletotrichum</taxon>
        <taxon>Colletotrichum acutatum species complex</taxon>
    </lineage>
</organism>
<dbReference type="OrthoDB" id="4833063at2759"/>
<accession>A0A010R7Z7</accession>
<reference evidence="1 2" key="1">
    <citation type="submission" date="2014-02" db="EMBL/GenBank/DDBJ databases">
        <title>The genome sequence of Colletotrichum fioriniae PJ7.</title>
        <authorList>
            <person name="Baroncelli R."/>
            <person name="Thon M.R."/>
        </authorList>
    </citation>
    <scope>NUCLEOTIDE SEQUENCE [LARGE SCALE GENOMIC DNA]</scope>
    <source>
        <strain evidence="1 2">PJ7</strain>
    </source>
</reference>
<dbReference type="HOGENOM" id="CLU_2497795_0_0_1"/>
<dbReference type="KEGG" id="cfj:CFIO01_05745"/>
<dbReference type="eggNOG" id="ENOG502T5FI">
    <property type="taxonomic scope" value="Eukaryota"/>
</dbReference>
<dbReference type="AlphaFoldDB" id="A0A010R7Z7"/>
<sequence>MCNYILNVTKCRQCGRTISSSQSDFVYCPSYKNGIRCQTIQRDCRTQLVCCSSCQSAYHLEPTVNGPDIFGDKEFSSDSEDGFAPSQ</sequence>
<gene>
    <name evidence="1" type="ORF">CFIO01_05745</name>
</gene>
<evidence type="ECO:0000313" key="2">
    <source>
        <dbReference type="Proteomes" id="UP000020467"/>
    </source>
</evidence>
<evidence type="ECO:0000313" key="1">
    <source>
        <dbReference type="EMBL" id="EXF73814.1"/>
    </source>
</evidence>
<comment type="caution">
    <text evidence="1">The sequence shown here is derived from an EMBL/GenBank/DDBJ whole genome shotgun (WGS) entry which is preliminary data.</text>
</comment>
<protein>
    <submittedName>
        <fullName evidence="1">Uncharacterized protein</fullName>
    </submittedName>
</protein>